<feature type="domain" description="TadE-like" evidence="1">
    <location>
        <begin position="17"/>
        <end position="59"/>
    </location>
</feature>
<accession>A0A1I1SLU1</accession>
<dbReference type="RefSeq" id="WP_165628995.1">
    <property type="nucleotide sequence ID" value="NZ_BNAC01000005.1"/>
</dbReference>
<dbReference type="STRING" id="1225127.SAMN05661030_3459"/>
<evidence type="ECO:0000313" key="2">
    <source>
        <dbReference type="EMBL" id="SFD47427.1"/>
    </source>
</evidence>
<proteinExistence type="predicted"/>
<keyword evidence="3" id="KW-1185">Reference proteome</keyword>
<name>A0A1I1SLU1_9ACTN</name>
<dbReference type="Proteomes" id="UP000199022">
    <property type="component" value="Unassembled WGS sequence"/>
</dbReference>
<dbReference type="EMBL" id="FOMD01000004">
    <property type="protein sequence ID" value="SFD47427.1"/>
    <property type="molecule type" value="Genomic_DNA"/>
</dbReference>
<sequence>MVHALTRTARRLAGERGASAVEFALVAPLLIALLFGMASTARAFQIQAGVSGAAREAARTLAITNDVGQARSVAVDAAANQSVQLGSGSVSITPTTCSGQPAGTNVRVTIVYRYQPFGPFNDGLALDITSKAVIRCGA</sequence>
<protein>
    <submittedName>
        <fullName evidence="2">TadE-like protein</fullName>
    </submittedName>
</protein>
<dbReference type="Pfam" id="PF07811">
    <property type="entry name" value="TadE"/>
    <property type="match status" value="1"/>
</dbReference>
<evidence type="ECO:0000259" key="1">
    <source>
        <dbReference type="Pfam" id="PF07811"/>
    </source>
</evidence>
<dbReference type="AlphaFoldDB" id="A0A1I1SLU1"/>
<organism evidence="2 3">
    <name type="scientific">Klenkia taihuensis</name>
    <dbReference type="NCBI Taxonomy" id="1225127"/>
    <lineage>
        <taxon>Bacteria</taxon>
        <taxon>Bacillati</taxon>
        <taxon>Actinomycetota</taxon>
        <taxon>Actinomycetes</taxon>
        <taxon>Geodermatophilales</taxon>
        <taxon>Geodermatophilaceae</taxon>
        <taxon>Klenkia</taxon>
    </lineage>
</organism>
<evidence type="ECO:0000313" key="3">
    <source>
        <dbReference type="Proteomes" id="UP000199022"/>
    </source>
</evidence>
<gene>
    <name evidence="2" type="ORF">SAMN05661030_3459</name>
</gene>
<reference evidence="3" key="1">
    <citation type="submission" date="2016-10" db="EMBL/GenBank/DDBJ databases">
        <authorList>
            <person name="Varghese N."/>
            <person name="Submissions S."/>
        </authorList>
    </citation>
    <scope>NUCLEOTIDE SEQUENCE [LARGE SCALE GENOMIC DNA]</scope>
    <source>
        <strain evidence="3">DSM 45962</strain>
    </source>
</reference>
<dbReference type="InterPro" id="IPR012495">
    <property type="entry name" value="TadE-like_dom"/>
</dbReference>